<sequence length="132" mass="14394">MVWGAIASVGLNIFFGFLWYSPFGLGKLWMKATFPGESLQQLQESKSPSALPLTICSNSVLVAILHYFVGPFLGVTSVPDALKVALALFVVGSFLDIPHTFYKRGSFVTYLVDHSYNAAVLTSTCLCLVYFG</sequence>
<dbReference type="AlphaFoldDB" id="A0A210Q6X1"/>
<dbReference type="OrthoDB" id="6115351at2759"/>
<feature type="transmembrane region" description="Helical" evidence="1">
    <location>
        <begin position="6"/>
        <end position="29"/>
    </location>
</feature>
<evidence type="ECO:0000313" key="3">
    <source>
        <dbReference type="Proteomes" id="UP000242188"/>
    </source>
</evidence>
<evidence type="ECO:0000313" key="2">
    <source>
        <dbReference type="EMBL" id="OWF44484.1"/>
    </source>
</evidence>
<keyword evidence="1" id="KW-1133">Transmembrane helix</keyword>
<organism evidence="2 3">
    <name type="scientific">Mizuhopecten yessoensis</name>
    <name type="common">Japanese scallop</name>
    <name type="synonym">Patinopecten yessoensis</name>
    <dbReference type="NCBI Taxonomy" id="6573"/>
    <lineage>
        <taxon>Eukaryota</taxon>
        <taxon>Metazoa</taxon>
        <taxon>Spiralia</taxon>
        <taxon>Lophotrochozoa</taxon>
        <taxon>Mollusca</taxon>
        <taxon>Bivalvia</taxon>
        <taxon>Autobranchia</taxon>
        <taxon>Pteriomorphia</taxon>
        <taxon>Pectinida</taxon>
        <taxon>Pectinoidea</taxon>
        <taxon>Pectinidae</taxon>
        <taxon>Mizuhopecten</taxon>
    </lineage>
</organism>
<keyword evidence="3" id="KW-1185">Reference proteome</keyword>
<feature type="transmembrane region" description="Helical" evidence="1">
    <location>
        <begin position="50"/>
        <end position="69"/>
    </location>
</feature>
<protein>
    <submittedName>
        <fullName evidence="2">Uncharacterized protein</fullName>
    </submittedName>
</protein>
<dbReference type="EMBL" id="NEDP02004772">
    <property type="protein sequence ID" value="OWF44484.1"/>
    <property type="molecule type" value="Genomic_DNA"/>
</dbReference>
<evidence type="ECO:0000256" key="1">
    <source>
        <dbReference type="SAM" id="Phobius"/>
    </source>
</evidence>
<dbReference type="InterPro" id="IPR013879">
    <property type="entry name" value="DUF1761"/>
</dbReference>
<gene>
    <name evidence="2" type="ORF">KP79_PYT15102</name>
</gene>
<dbReference type="Pfam" id="PF08570">
    <property type="entry name" value="DUF1761"/>
    <property type="match status" value="1"/>
</dbReference>
<feature type="transmembrane region" description="Helical" evidence="1">
    <location>
        <begin position="81"/>
        <end position="102"/>
    </location>
</feature>
<keyword evidence="1" id="KW-0812">Transmembrane</keyword>
<comment type="caution">
    <text evidence="2">The sequence shown here is derived from an EMBL/GenBank/DDBJ whole genome shotgun (WGS) entry which is preliminary data.</text>
</comment>
<dbReference type="Proteomes" id="UP000242188">
    <property type="component" value="Unassembled WGS sequence"/>
</dbReference>
<proteinExistence type="predicted"/>
<keyword evidence="1" id="KW-0472">Membrane</keyword>
<name>A0A210Q6X1_MIZYE</name>
<accession>A0A210Q6X1</accession>
<reference evidence="2 3" key="1">
    <citation type="journal article" date="2017" name="Nat. Ecol. Evol.">
        <title>Scallop genome provides insights into evolution of bilaterian karyotype and development.</title>
        <authorList>
            <person name="Wang S."/>
            <person name="Zhang J."/>
            <person name="Jiao W."/>
            <person name="Li J."/>
            <person name="Xun X."/>
            <person name="Sun Y."/>
            <person name="Guo X."/>
            <person name="Huan P."/>
            <person name="Dong B."/>
            <person name="Zhang L."/>
            <person name="Hu X."/>
            <person name="Sun X."/>
            <person name="Wang J."/>
            <person name="Zhao C."/>
            <person name="Wang Y."/>
            <person name="Wang D."/>
            <person name="Huang X."/>
            <person name="Wang R."/>
            <person name="Lv J."/>
            <person name="Li Y."/>
            <person name="Zhang Z."/>
            <person name="Liu B."/>
            <person name="Lu W."/>
            <person name="Hui Y."/>
            <person name="Liang J."/>
            <person name="Zhou Z."/>
            <person name="Hou R."/>
            <person name="Li X."/>
            <person name="Liu Y."/>
            <person name="Li H."/>
            <person name="Ning X."/>
            <person name="Lin Y."/>
            <person name="Zhao L."/>
            <person name="Xing Q."/>
            <person name="Dou J."/>
            <person name="Li Y."/>
            <person name="Mao J."/>
            <person name="Guo H."/>
            <person name="Dou H."/>
            <person name="Li T."/>
            <person name="Mu C."/>
            <person name="Jiang W."/>
            <person name="Fu Q."/>
            <person name="Fu X."/>
            <person name="Miao Y."/>
            <person name="Liu J."/>
            <person name="Yu Q."/>
            <person name="Li R."/>
            <person name="Liao H."/>
            <person name="Li X."/>
            <person name="Kong Y."/>
            <person name="Jiang Z."/>
            <person name="Chourrout D."/>
            <person name="Li R."/>
            <person name="Bao Z."/>
        </authorList>
    </citation>
    <scope>NUCLEOTIDE SEQUENCE [LARGE SCALE GENOMIC DNA]</scope>
    <source>
        <strain evidence="2 3">PY_sf001</strain>
    </source>
</reference>